<keyword evidence="2" id="KW-0285">Flavoprotein</keyword>
<dbReference type="OrthoDB" id="2431938at2759"/>
<proteinExistence type="inferred from homology"/>
<gene>
    <name evidence="7" type="ORF">BJ875DRAFT_70647</name>
</gene>
<keyword evidence="4" id="KW-0560">Oxidoreductase</keyword>
<name>A0A9P8CAJ8_9HELO</name>
<dbReference type="SUPFAM" id="SSF51905">
    <property type="entry name" value="FAD/NAD(P)-binding domain"/>
    <property type="match status" value="1"/>
</dbReference>
<feature type="domain" description="FAD-binding" evidence="6">
    <location>
        <begin position="8"/>
        <end position="175"/>
    </location>
</feature>
<evidence type="ECO:0000256" key="1">
    <source>
        <dbReference type="ARBA" id="ARBA00007992"/>
    </source>
</evidence>
<dbReference type="InterPro" id="IPR002938">
    <property type="entry name" value="FAD-bd"/>
</dbReference>
<dbReference type="PANTHER" id="PTHR13789:SF309">
    <property type="entry name" value="PUTATIVE (AFU_ORTHOLOGUE AFUA_6G14510)-RELATED"/>
    <property type="match status" value="1"/>
</dbReference>
<evidence type="ECO:0000256" key="2">
    <source>
        <dbReference type="ARBA" id="ARBA00022630"/>
    </source>
</evidence>
<sequence>MSSQPTNTKVLIIGAGLGGLTLAAICRRANLPCIVLERTEKFTPVGAGISLAPNALKVLDQLGIYEKVKQHGQRLKKMLVHYEQDHWRSLDFTGVESKFGYPVYSIERHSFHGYLYEAAGGEQNVRLGSKVVDIIDEYGSPNAVVKCANGQSYSADVVVGADGIRSVTRRILAQNAGLDSINTIQFTGRVHMSGYTRPIPGLGREHEGVGNWIFYNDAILTTWPCKDNRQWYIGVKVSLSHYNTS</sequence>
<dbReference type="PANTHER" id="PTHR13789">
    <property type="entry name" value="MONOOXYGENASE"/>
    <property type="match status" value="1"/>
</dbReference>
<dbReference type="GO" id="GO:0004497">
    <property type="term" value="F:monooxygenase activity"/>
    <property type="evidence" value="ECO:0007669"/>
    <property type="project" value="UniProtKB-KW"/>
</dbReference>
<comment type="similarity">
    <text evidence="1">Belongs to the paxM FAD-dependent monooxygenase family.</text>
</comment>
<evidence type="ECO:0000256" key="4">
    <source>
        <dbReference type="ARBA" id="ARBA00023002"/>
    </source>
</evidence>
<dbReference type="GO" id="GO:0071949">
    <property type="term" value="F:FAD binding"/>
    <property type="evidence" value="ECO:0007669"/>
    <property type="project" value="InterPro"/>
</dbReference>
<dbReference type="Gene3D" id="3.50.50.60">
    <property type="entry name" value="FAD/NAD(P)-binding domain"/>
    <property type="match status" value="1"/>
</dbReference>
<keyword evidence="5" id="KW-0503">Monooxygenase</keyword>
<dbReference type="InterPro" id="IPR050493">
    <property type="entry name" value="FAD-dep_Monooxygenase_BioMet"/>
</dbReference>
<protein>
    <recommendedName>
        <fullName evidence="6">FAD-binding domain-containing protein</fullName>
    </recommendedName>
</protein>
<accession>A0A9P8CAJ8</accession>
<reference evidence="7" key="1">
    <citation type="journal article" date="2021" name="IMA Fungus">
        <title>Genomic characterization of three marine fungi, including Emericellopsis atlantica sp. nov. with signatures of a generalist lifestyle and marine biomass degradation.</title>
        <authorList>
            <person name="Hagestad O.C."/>
            <person name="Hou L."/>
            <person name="Andersen J.H."/>
            <person name="Hansen E.H."/>
            <person name="Altermark B."/>
            <person name="Li C."/>
            <person name="Kuhnert E."/>
            <person name="Cox R.J."/>
            <person name="Crous P.W."/>
            <person name="Spatafora J.W."/>
            <person name="Lail K."/>
            <person name="Amirebrahimi M."/>
            <person name="Lipzen A."/>
            <person name="Pangilinan J."/>
            <person name="Andreopoulos W."/>
            <person name="Hayes R.D."/>
            <person name="Ng V."/>
            <person name="Grigoriev I.V."/>
            <person name="Jackson S.A."/>
            <person name="Sutton T.D.S."/>
            <person name="Dobson A.D.W."/>
            <person name="Rama T."/>
        </authorList>
    </citation>
    <scope>NUCLEOTIDE SEQUENCE</scope>
    <source>
        <strain evidence="7">TRa018bII</strain>
    </source>
</reference>
<keyword evidence="8" id="KW-1185">Reference proteome</keyword>
<evidence type="ECO:0000313" key="8">
    <source>
        <dbReference type="Proteomes" id="UP000824998"/>
    </source>
</evidence>
<dbReference type="PRINTS" id="PR00420">
    <property type="entry name" value="RNGMNOXGNASE"/>
</dbReference>
<comment type="caution">
    <text evidence="7">The sequence shown here is derived from an EMBL/GenBank/DDBJ whole genome shotgun (WGS) entry which is preliminary data.</text>
</comment>
<dbReference type="AlphaFoldDB" id="A0A9P8CAJ8"/>
<dbReference type="EMBL" id="MU251373">
    <property type="protein sequence ID" value="KAG9238216.1"/>
    <property type="molecule type" value="Genomic_DNA"/>
</dbReference>
<evidence type="ECO:0000256" key="3">
    <source>
        <dbReference type="ARBA" id="ARBA00022827"/>
    </source>
</evidence>
<organism evidence="7 8">
    <name type="scientific">Amylocarpus encephaloides</name>
    <dbReference type="NCBI Taxonomy" id="45428"/>
    <lineage>
        <taxon>Eukaryota</taxon>
        <taxon>Fungi</taxon>
        <taxon>Dikarya</taxon>
        <taxon>Ascomycota</taxon>
        <taxon>Pezizomycotina</taxon>
        <taxon>Leotiomycetes</taxon>
        <taxon>Helotiales</taxon>
        <taxon>Helotiales incertae sedis</taxon>
        <taxon>Amylocarpus</taxon>
    </lineage>
</organism>
<evidence type="ECO:0000256" key="5">
    <source>
        <dbReference type="ARBA" id="ARBA00023033"/>
    </source>
</evidence>
<evidence type="ECO:0000313" key="7">
    <source>
        <dbReference type="EMBL" id="KAG9238216.1"/>
    </source>
</evidence>
<dbReference type="Pfam" id="PF01494">
    <property type="entry name" value="FAD_binding_3"/>
    <property type="match status" value="1"/>
</dbReference>
<dbReference type="Proteomes" id="UP000824998">
    <property type="component" value="Unassembled WGS sequence"/>
</dbReference>
<dbReference type="InterPro" id="IPR036188">
    <property type="entry name" value="FAD/NAD-bd_sf"/>
</dbReference>
<keyword evidence="3" id="KW-0274">FAD</keyword>
<evidence type="ECO:0000259" key="6">
    <source>
        <dbReference type="Pfam" id="PF01494"/>
    </source>
</evidence>